<dbReference type="Gene3D" id="3.30.1330.60">
    <property type="entry name" value="OmpA-like domain"/>
    <property type="match status" value="1"/>
</dbReference>
<protein>
    <recommendedName>
        <fullName evidence="5">OmpA-like domain-containing protein</fullName>
    </recommendedName>
</protein>
<dbReference type="InterPro" id="IPR050330">
    <property type="entry name" value="Bact_OuterMem_StrucFunc"/>
</dbReference>
<evidence type="ECO:0000313" key="6">
    <source>
        <dbReference type="EMBL" id="GAA1504341.1"/>
    </source>
</evidence>
<organism evidence="6 7">
    <name type="scientific">Dactylosporangium maewongense</name>
    <dbReference type="NCBI Taxonomy" id="634393"/>
    <lineage>
        <taxon>Bacteria</taxon>
        <taxon>Bacillati</taxon>
        <taxon>Actinomycetota</taxon>
        <taxon>Actinomycetes</taxon>
        <taxon>Micromonosporales</taxon>
        <taxon>Micromonosporaceae</taxon>
        <taxon>Dactylosporangium</taxon>
    </lineage>
</organism>
<dbReference type="Pfam" id="PF00691">
    <property type="entry name" value="OmpA"/>
    <property type="match status" value="1"/>
</dbReference>
<evidence type="ECO:0000256" key="3">
    <source>
        <dbReference type="ARBA" id="ARBA00023237"/>
    </source>
</evidence>
<reference evidence="6 7" key="1">
    <citation type="journal article" date="2019" name="Int. J. Syst. Evol. Microbiol.">
        <title>The Global Catalogue of Microorganisms (GCM) 10K type strain sequencing project: providing services to taxonomists for standard genome sequencing and annotation.</title>
        <authorList>
            <consortium name="The Broad Institute Genomics Platform"/>
            <consortium name="The Broad Institute Genome Sequencing Center for Infectious Disease"/>
            <person name="Wu L."/>
            <person name="Ma J."/>
        </authorList>
    </citation>
    <scope>NUCLEOTIDE SEQUENCE [LARGE SCALE GENOMIC DNA]</scope>
    <source>
        <strain evidence="6 7">JCM 15933</strain>
    </source>
</reference>
<evidence type="ECO:0000313" key="7">
    <source>
        <dbReference type="Proteomes" id="UP001501470"/>
    </source>
</evidence>
<dbReference type="InterPro" id="IPR006665">
    <property type="entry name" value="OmpA-like"/>
</dbReference>
<gene>
    <name evidence="6" type="ORF">GCM10009827_017030</name>
</gene>
<evidence type="ECO:0000259" key="5">
    <source>
        <dbReference type="PROSITE" id="PS51123"/>
    </source>
</evidence>
<dbReference type="CDD" id="cd07185">
    <property type="entry name" value="OmpA_C-like"/>
    <property type="match status" value="1"/>
</dbReference>
<dbReference type="PROSITE" id="PS51257">
    <property type="entry name" value="PROKAR_LIPOPROTEIN"/>
    <property type="match status" value="1"/>
</dbReference>
<dbReference type="PANTHER" id="PTHR30329:SF21">
    <property type="entry name" value="LIPOPROTEIN YIAD-RELATED"/>
    <property type="match status" value="1"/>
</dbReference>
<dbReference type="EMBL" id="BAAAQD010000002">
    <property type="protein sequence ID" value="GAA1504341.1"/>
    <property type="molecule type" value="Genomic_DNA"/>
</dbReference>
<evidence type="ECO:0000256" key="1">
    <source>
        <dbReference type="ARBA" id="ARBA00004442"/>
    </source>
</evidence>
<dbReference type="PRINTS" id="PR01021">
    <property type="entry name" value="OMPADOMAIN"/>
</dbReference>
<evidence type="ECO:0000256" key="2">
    <source>
        <dbReference type="ARBA" id="ARBA00023136"/>
    </source>
</evidence>
<evidence type="ECO:0000256" key="4">
    <source>
        <dbReference type="PROSITE-ProRule" id="PRU00473"/>
    </source>
</evidence>
<dbReference type="SUPFAM" id="SSF103088">
    <property type="entry name" value="OmpA-like"/>
    <property type="match status" value="1"/>
</dbReference>
<comment type="caution">
    <text evidence="6">The sequence shown here is derived from an EMBL/GenBank/DDBJ whole genome shotgun (WGS) entry which is preliminary data.</text>
</comment>
<dbReference type="PANTHER" id="PTHR30329">
    <property type="entry name" value="STATOR ELEMENT OF FLAGELLAR MOTOR COMPLEX"/>
    <property type="match status" value="1"/>
</dbReference>
<dbReference type="InterPro" id="IPR006664">
    <property type="entry name" value="OMP_bac"/>
</dbReference>
<sequence length="411" mass="43551">MRRKIAILLTIAVVGGACSKKDLLGEGSTAQDAAKRPSAERCGTILKAPADGVKISGSTVLLADKSASSFTRPNSDHRQDWLAKLGAHVPTNGTDLVAMGLFGGAVDWKFQKVTPGRSNDAARTQNDLDDARSCLIGDMADAIKSPPTKPQTDVLRALAEGAVYVKDRPGAKSLYIATDGLSNTGCADLRGADIGDLSAIPAMVSACEPELPKLGKDFTVHFLGIGNAAEGWSDIKTPQRTWLVTLWKALCDATGANCSEPQSAKPDSVADDNAALLSDEDVTMPKIINTPGNPTVLTVPASLLFDTDSYTLATGRSQDALDEVFKLLGALKYSRIEVAGHTDSTGTPEHNRTLSRQRADTVAGELLSRSFHNIEPKGYASTRPACPEFTNGQPDRAGMACNRRVEIIVYS</sequence>
<keyword evidence="7" id="KW-1185">Reference proteome</keyword>
<comment type="subcellular location">
    <subcellularLocation>
        <location evidence="1">Cell outer membrane</location>
    </subcellularLocation>
</comment>
<dbReference type="Proteomes" id="UP001501470">
    <property type="component" value="Unassembled WGS sequence"/>
</dbReference>
<accession>A0ABN1ZTW2</accession>
<dbReference type="PROSITE" id="PS51123">
    <property type="entry name" value="OMPA_2"/>
    <property type="match status" value="1"/>
</dbReference>
<name>A0ABN1ZTW2_9ACTN</name>
<keyword evidence="3" id="KW-0998">Cell outer membrane</keyword>
<keyword evidence="2 4" id="KW-0472">Membrane</keyword>
<dbReference type="InterPro" id="IPR036737">
    <property type="entry name" value="OmpA-like_sf"/>
</dbReference>
<proteinExistence type="predicted"/>
<feature type="domain" description="OmpA-like" evidence="5">
    <location>
        <begin position="292"/>
        <end position="411"/>
    </location>
</feature>